<evidence type="ECO:0000313" key="4">
    <source>
        <dbReference type="Proteomes" id="UP000256561"/>
    </source>
</evidence>
<evidence type="ECO:0000313" key="3">
    <source>
        <dbReference type="EMBL" id="RDV29174.1"/>
    </source>
</evidence>
<keyword evidence="4" id="KW-1185">Reference proteome</keyword>
<dbReference type="Pfam" id="PF10671">
    <property type="entry name" value="TcpQ"/>
    <property type="match status" value="1"/>
</dbReference>
<feature type="domain" description="Toxin co-regulated pilus biosynthesis protein Q C-terminal" evidence="2">
    <location>
        <begin position="115"/>
        <end position="189"/>
    </location>
</feature>
<dbReference type="RefSeq" id="WP_115591464.1">
    <property type="nucleotide sequence ID" value="NZ_QRHA01000001.1"/>
</dbReference>
<keyword evidence="1" id="KW-1133">Transmembrane helix</keyword>
<proteinExistence type="predicted"/>
<evidence type="ECO:0000259" key="2">
    <source>
        <dbReference type="Pfam" id="PF10671"/>
    </source>
</evidence>
<comment type="caution">
    <text evidence="3">The sequence shown here is derived from an EMBL/GenBank/DDBJ whole genome shotgun (WGS) entry which is preliminary data.</text>
</comment>
<protein>
    <recommendedName>
        <fullName evidence="2">Toxin co-regulated pilus biosynthesis protein Q C-terminal domain-containing protein</fullName>
    </recommendedName>
</protein>
<organism evidence="3 4">
    <name type="scientific">Alteromonas aestuariivivens</name>
    <dbReference type="NCBI Taxonomy" id="1938339"/>
    <lineage>
        <taxon>Bacteria</taxon>
        <taxon>Pseudomonadati</taxon>
        <taxon>Pseudomonadota</taxon>
        <taxon>Gammaproteobacteria</taxon>
        <taxon>Alteromonadales</taxon>
        <taxon>Alteromonadaceae</taxon>
        <taxon>Alteromonas/Salinimonas group</taxon>
        <taxon>Alteromonas</taxon>
    </lineage>
</organism>
<dbReference type="InterPro" id="IPR018927">
    <property type="entry name" value="Pilus_synth_Q_C"/>
</dbReference>
<keyword evidence="1" id="KW-0472">Membrane</keyword>
<dbReference type="OrthoDB" id="6224370at2"/>
<reference evidence="4" key="1">
    <citation type="submission" date="2018-08" db="EMBL/GenBank/DDBJ databases">
        <authorList>
            <person name="Zhang J."/>
            <person name="Du Z.-J."/>
        </authorList>
    </citation>
    <scope>NUCLEOTIDE SEQUENCE [LARGE SCALE GENOMIC DNA]</scope>
    <source>
        <strain evidence="4">KCTC 52655</strain>
    </source>
</reference>
<dbReference type="EMBL" id="QRHA01000001">
    <property type="protein sequence ID" value="RDV29174.1"/>
    <property type="molecule type" value="Genomic_DNA"/>
</dbReference>
<accession>A0A3D8MF89</accession>
<name>A0A3D8MF89_9ALTE</name>
<dbReference type="Proteomes" id="UP000256561">
    <property type="component" value="Unassembled WGS sequence"/>
</dbReference>
<gene>
    <name evidence="3" type="ORF">DXV75_01560</name>
</gene>
<dbReference type="AlphaFoldDB" id="A0A3D8MF89"/>
<evidence type="ECO:0000256" key="1">
    <source>
        <dbReference type="SAM" id="Phobius"/>
    </source>
</evidence>
<sequence>MAKKGYSNTLFWARHIALALLLVIIAGVLIQMKQANDARPLPEGAPEQKSIAKGLSDFYREFRHSSSQKIEEDGGDFVIELSESEQNLESQLQDMSSDLRPANHRWVGEHKHRSFKAGNTLREAMSDYAQQEGMQLIWDLREDFVIKHHFQMDNTIAGSLAKIASAIDSNFDGEVKAFVCPGQRTLVVTVESTPFLKENCNRITAG</sequence>
<feature type="transmembrane region" description="Helical" evidence="1">
    <location>
        <begin position="12"/>
        <end position="30"/>
    </location>
</feature>
<keyword evidence="1" id="KW-0812">Transmembrane</keyword>